<feature type="compositionally biased region" description="Basic and acidic residues" evidence="1">
    <location>
        <begin position="1"/>
        <end position="12"/>
    </location>
</feature>
<reference evidence="2 3" key="1">
    <citation type="submission" date="2019-06" db="EMBL/GenBank/DDBJ databases">
        <title>Whole genome shotgun sequence of Streptomyces gardneri NBRC 12865.</title>
        <authorList>
            <person name="Hosoyama A."/>
            <person name="Uohara A."/>
            <person name="Ohji S."/>
            <person name="Ichikawa N."/>
        </authorList>
    </citation>
    <scope>NUCLEOTIDE SEQUENCE [LARGE SCALE GENOMIC DNA]</scope>
    <source>
        <strain evidence="2 3">NBRC 12865</strain>
    </source>
</reference>
<evidence type="ECO:0000313" key="2">
    <source>
        <dbReference type="EMBL" id="GEB55002.1"/>
    </source>
</evidence>
<dbReference type="SUPFAM" id="SSF48452">
    <property type="entry name" value="TPR-like"/>
    <property type="match status" value="1"/>
</dbReference>
<dbReference type="InterPro" id="IPR011990">
    <property type="entry name" value="TPR-like_helical_dom_sf"/>
</dbReference>
<accession>A0A4Y3RBE4</accession>
<gene>
    <name evidence="2" type="ORF">SGA01_06070</name>
</gene>
<proteinExistence type="predicted"/>
<evidence type="ECO:0008006" key="4">
    <source>
        <dbReference type="Google" id="ProtNLM"/>
    </source>
</evidence>
<dbReference type="AlphaFoldDB" id="A0A4Y3RBE4"/>
<keyword evidence="3" id="KW-1185">Reference proteome</keyword>
<evidence type="ECO:0000313" key="3">
    <source>
        <dbReference type="Proteomes" id="UP000315226"/>
    </source>
</evidence>
<protein>
    <recommendedName>
        <fullName evidence="4">Tetratricopeptide repeat protein</fullName>
    </recommendedName>
</protein>
<dbReference type="RefSeq" id="WP_167533990.1">
    <property type="nucleotide sequence ID" value="NZ_BJMN01000005.1"/>
</dbReference>
<feature type="region of interest" description="Disordered" evidence="1">
    <location>
        <begin position="293"/>
        <end position="312"/>
    </location>
</feature>
<organism evidence="2 3">
    <name type="scientific">Streptomyces gardneri</name>
    <dbReference type="NCBI Taxonomy" id="66892"/>
    <lineage>
        <taxon>Bacteria</taxon>
        <taxon>Bacillati</taxon>
        <taxon>Actinomycetota</taxon>
        <taxon>Actinomycetes</taxon>
        <taxon>Kitasatosporales</taxon>
        <taxon>Streptomycetaceae</taxon>
        <taxon>Streptomyces</taxon>
    </lineage>
</organism>
<feature type="region of interest" description="Disordered" evidence="1">
    <location>
        <begin position="1"/>
        <end position="24"/>
    </location>
</feature>
<dbReference type="Gene3D" id="1.25.40.10">
    <property type="entry name" value="Tetratricopeptide repeat domain"/>
    <property type="match status" value="1"/>
</dbReference>
<dbReference type="EMBL" id="BJMN01000005">
    <property type="protein sequence ID" value="GEB55002.1"/>
    <property type="molecule type" value="Genomic_DNA"/>
</dbReference>
<comment type="caution">
    <text evidence="2">The sequence shown here is derived from an EMBL/GenBank/DDBJ whole genome shotgun (WGS) entry which is preliminary data.</text>
</comment>
<name>A0A4Y3RBE4_9ACTN</name>
<dbReference type="Proteomes" id="UP000315226">
    <property type="component" value="Unassembled WGS sequence"/>
</dbReference>
<evidence type="ECO:0000256" key="1">
    <source>
        <dbReference type="SAM" id="MobiDB-lite"/>
    </source>
</evidence>
<sequence length="591" mass="61239">MTSRPPDARPYDRGPGGGPEDPHTLLDRARRLSAVGGHPAAGGAWERAAKALRRVGGAITPRDHADALDATALDCRGGARPAAETLFSRAADLHERSGLLGKALISRARALATGPEPGATACAGLAELCERAAALHAAGRATVAQTATVLLLRSRTRADLLDTAADPEAEAAALREELARLVAFAVPHRADPTVLGPLADSRALLGRVTAPEDPAAALAHLRAAVADHAASGRPWPPTETELLLAGVLRTTGAHAEAATVLRAAVGSGEENALLRTADGARLRLALARTLEGGEGLEPFDGHEGPGRPASPRGEEVVALLTEAVRLSDRSGEDPLLGVLARLRLGSAHAVRGRWQEAATVLGEVLAGPARDGDEAARLRARAWLAFCALRRGEPERAARQYALAAAEARLRADLQHGAALSHRAAHALGTAGAPEKAARAYERAADLWRSAGDHGAAARSLRARARQVRTAWGAARAEVVLEEALREAQRGLRGTPEPAERDRLRAELVLIREELTELLGPGAAYPAAVGPAAVGSGSTGPGPCPGPCPDPWSPPDPYEASGRYQVNVYGDVGGGRPSAAATPRTRIQGCV</sequence>